<evidence type="ECO:0000256" key="6">
    <source>
        <dbReference type="SAM" id="Coils"/>
    </source>
</evidence>
<dbReference type="GO" id="GO:0005814">
    <property type="term" value="C:centriole"/>
    <property type="evidence" value="ECO:0007669"/>
    <property type="project" value="TreeGrafter"/>
</dbReference>
<feature type="coiled-coil region" evidence="6">
    <location>
        <begin position="159"/>
        <end position="269"/>
    </location>
</feature>
<accession>A0A8J4TCC1</accession>
<dbReference type="OrthoDB" id="49058at2759"/>
<dbReference type="GO" id="GO:0005813">
    <property type="term" value="C:centrosome"/>
    <property type="evidence" value="ECO:0007669"/>
    <property type="project" value="UniProtKB-SubCell"/>
</dbReference>
<feature type="coiled-coil region" evidence="6">
    <location>
        <begin position="298"/>
        <end position="465"/>
    </location>
</feature>
<name>A0A8J4TCC1_9TREM</name>
<dbReference type="Proteomes" id="UP000748531">
    <property type="component" value="Unassembled WGS sequence"/>
</dbReference>
<dbReference type="InterPro" id="IPR032396">
    <property type="entry name" value="SAS-6_N"/>
</dbReference>
<evidence type="ECO:0000313" key="9">
    <source>
        <dbReference type="Proteomes" id="UP000748531"/>
    </source>
</evidence>
<protein>
    <submittedName>
        <fullName evidence="8">Spindle assembly abnormal protein 6</fullName>
    </submittedName>
</protein>
<gene>
    <name evidence="8" type="ORF">PHET_04205</name>
</gene>
<sequence>MGYSRRHLVVFEGPNSIRKRIINVTFETEQFVNNKNLLVRLSDEDDLYFLYSTCITDEEFNSIKTQQGLLVDFAGFSQKVIDLLGFCSEEEDKPCPKYILKFLCLSDPSKQGTLQIVEATNFKYLTHLSLNLCAGDNETLKAYLVGQLKSLKAESKAKIDSLESSLSEKSCELSESRRNLSSLDEELNNVKSSSRLREETLKREFEEKLTVWEEKYTQAESRYQCSLADEQRRSSKAREQIRDEFSQKLHLLKEENKQLGETRDQLLSQVKLLTGQLGTSEDQATAAKEELIVVRSKLRTAEQANENQTITLNRLEGRLSVLEQELITKDQLIARTQDLLTSEQEAKSQLQEKLQLQTRHAEKLQTTIAKDSDEAKKANEIIKHLQADVKTQHTKAKLRGQVAAEQERLLSTKEAELQERQNEIDRLKGELKEATDLTVRLNHQIDRLSSELAEAQKTIKTNENIISWLNRQISENQIGQVQQRLKTTGFPTPIMNAYASRPLSPPQSLSTNGPPGLNIAPPWQPTSTLHNPCSTMISRLTYVPCCTATTILTSSVPSTTLSGVNDNKMENHLLKTVSSFPVSEGKPALRTVIAEASNPSKNIDARSTFPLVPMTKSTPLHPDYLTGSNIRSDIPSGSRSTAITTSSWSTGCHSNNRLPSYVPSALLSKPRLLSALEVGSGQTRAGAQLLSTSTSGPDDTDVTVHQQSLTSAYFPKPVGTNTH</sequence>
<organism evidence="8 9">
    <name type="scientific">Paragonimus heterotremus</name>
    <dbReference type="NCBI Taxonomy" id="100268"/>
    <lineage>
        <taxon>Eukaryota</taxon>
        <taxon>Metazoa</taxon>
        <taxon>Spiralia</taxon>
        <taxon>Lophotrochozoa</taxon>
        <taxon>Platyhelminthes</taxon>
        <taxon>Trematoda</taxon>
        <taxon>Digenea</taxon>
        <taxon>Plagiorchiida</taxon>
        <taxon>Troglotremata</taxon>
        <taxon>Troglotrematidae</taxon>
        <taxon>Paragonimus</taxon>
    </lineage>
</organism>
<dbReference type="PANTHER" id="PTHR44281">
    <property type="entry name" value="SPINDLE ASSEMBLY ABNORMAL PROTEIN 6 HOMOLOG"/>
    <property type="match status" value="1"/>
</dbReference>
<keyword evidence="3 6" id="KW-0175">Coiled coil</keyword>
<feature type="domain" description="Spindle assembly abnormal protein 6 N-terminal" evidence="7">
    <location>
        <begin position="19"/>
        <end position="132"/>
    </location>
</feature>
<evidence type="ECO:0000256" key="1">
    <source>
        <dbReference type="ARBA" id="ARBA00004300"/>
    </source>
</evidence>
<evidence type="ECO:0000313" key="8">
    <source>
        <dbReference type="EMBL" id="KAF5402154.1"/>
    </source>
</evidence>
<evidence type="ECO:0000256" key="3">
    <source>
        <dbReference type="ARBA" id="ARBA00023054"/>
    </source>
</evidence>
<dbReference type="EMBL" id="LUCH01001993">
    <property type="protein sequence ID" value="KAF5402154.1"/>
    <property type="molecule type" value="Genomic_DNA"/>
</dbReference>
<keyword evidence="2" id="KW-0963">Cytoplasm</keyword>
<dbReference type="AlphaFoldDB" id="A0A8J4TCC1"/>
<proteinExistence type="predicted"/>
<keyword evidence="5" id="KW-0131">Cell cycle</keyword>
<dbReference type="GO" id="GO:0007099">
    <property type="term" value="P:centriole replication"/>
    <property type="evidence" value="ECO:0007669"/>
    <property type="project" value="TreeGrafter"/>
</dbReference>
<keyword evidence="4" id="KW-0206">Cytoskeleton</keyword>
<dbReference type="Pfam" id="PF16531">
    <property type="entry name" value="SAS-6_N"/>
    <property type="match status" value="1"/>
</dbReference>
<dbReference type="InterPro" id="IPR038558">
    <property type="entry name" value="SAS-6_N_sf"/>
</dbReference>
<comment type="subcellular location">
    <subcellularLocation>
        <location evidence="1">Cytoplasm</location>
        <location evidence="1">Cytoskeleton</location>
        <location evidence="1">Microtubule organizing center</location>
        <location evidence="1">Centrosome</location>
    </subcellularLocation>
</comment>
<evidence type="ECO:0000256" key="4">
    <source>
        <dbReference type="ARBA" id="ARBA00023212"/>
    </source>
</evidence>
<keyword evidence="9" id="KW-1185">Reference proteome</keyword>
<evidence type="ECO:0000259" key="7">
    <source>
        <dbReference type="Pfam" id="PF16531"/>
    </source>
</evidence>
<reference evidence="8" key="1">
    <citation type="submission" date="2019-05" db="EMBL/GenBank/DDBJ databases">
        <title>Annotation for the trematode Paragonimus heterotremus.</title>
        <authorList>
            <person name="Choi Y.-J."/>
        </authorList>
    </citation>
    <scope>NUCLEOTIDE SEQUENCE</scope>
    <source>
        <strain evidence="8">LC</strain>
    </source>
</reference>
<dbReference type="Gene3D" id="2.170.210.20">
    <property type="entry name" value="Spindle assembly abnormal protein 6, N-terminal domain"/>
    <property type="match status" value="1"/>
</dbReference>
<comment type="caution">
    <text evidence="8">The sequence shown here is derived from an EMBL/GenBank/DDBJ whole genome shotgun (WGS) entry which is preliminary data.</text>
</comment>
<dbReference type="PANTHER" id="PTHR44281:SF2">
    <property type="entry name" value="SPINDLE ASSEMBLY ABNORMAL PROTEIN 6 HOMOLOG"/>
    <property type="match status" value="1"/>
</dbReference>
<evidence type="ECO:0000256" key="2">
    <source>
        <dbReference type="ARBA" id="ARBA00022490"/>
    </source>
</evidence>
<dbReference type="CDD" id="cd10142">
    <property type="entry name" value="HD_SAS6_N"/>
    <property type="match status" value="1"/>
</dbReference>
<evidence type="ECO:0000256" key="5">
    <source>
        <dbReference type="ARBA" id="ARBA00023306"/>
    </source>
</evidence>